<dbReference type="EMBL" id="JAHIBW010000007">
    <property type="protein sequence ID" value="KAG7309384.1"/>
    <property type="molecule type" value="Genomic_DNA"/>
</dbReference>
<dbReference type="CDD" id="cd01650">
    <property type="entry name" value="RT_nLTR_like"/>
    <property type="match status" value="1"/>
</dbReference>
<comment type="caution">
    <text evidence="2">The sequence shown here is derived from an EMBL/GenBank/DDBJ whole genome shotgun (WGS) entry which is preliminary data.</text>
</comment>
<dbReference type="PROSITE" id="PS50878">
    <property type="entry name" value="RT_POL"/>
    <property type="match status" value="1"/>
</dbReference>
<organism evidence="2 3">
    <name type="scientific">Plutella xylostella</name>
    <name type="common">Diamondback moth</name>
    <name type="synonym">Plutella maculipennis</name>
    <dbReference type="NCBI Taxonomy" id="51655"/>
    <lineage>
        <taxon>Eukaryota</taxon>
        <taxon>Metazoa</taxon>
        <taxon>Ecdysozoa</taxon>
        <taxon>Arthropoda</taxon>
        <taxon>Hexapoda</taxon>
        <taxon>Insecta</taxon>
        <taxon>Pterygota</taxon>
        <taxon>Neoptera</taxon>
        <taxon>Endopterygota</taxon>
        <taxon>Lepidoptera</taxon>
        <taxon>Glossata</taxon>
        <taxon>Ditrysia</taxon>
        <taxon>Yponomeutoidea</taxon>
        <taxon>Plutellidae</taxon>
        <taxon>Plutella</taxon>
    </lineage>
</organism>
<accession>A0ABQ7QWH4</accession>
<dbReference type="PANTHER" id="PTHR33332">
    <property type="entry name" value="REVERSE TRANSCRIPTASE DOMAIN-CONTAINING PROTEIN"/>
    <property type="match status" value="1"/>
</dbReference>
<keyword evidence="3" id="KW-1185">Reference proteome</keyword>
<dbReference type="InterPro" id="IPR005135">
    <property type="entry name" value="Endo/exonuclease/phosphatase"/>
</dbReference>
<gene>
    <name evidence="2" type="ORF">JYU34_005343</name>
</gene>
<dbReference type="Pfam" id="PF00078">
    <property type="entry name" value="RVT_1"/>
    <property type="match status" value="1"/>
</dbReference>
<sequence>MSIIFYQNVNRIRTKTSEFYLNLLNTNYDALCLTETNLNIGVFDGELFDTRYNVFRRDRSETSIISHKKDGGGVLIATRKDWNVIRQATWESKYEDIWVSILPSNPNMPTLHICLVYLRPDMPTHDMSSFYAHYQSIVLKAKETDEFLLVGDFNTPNITWSHSLNSSELSPNNPSDIKATLLIDNAKICNLSQFNNISNENNRYLDLVFSTVNMIKVYGADPMSRMDKHHPALAIEMPNICKPTALKPNQGKKRYNFYKSNFDKIKEELCNLDWLCILSSDDVNICLDLFYRHLYDIIKKHTPLIRDDSHKYPIWYSYGLKRCLKEKNKFHRRYKKFGNPRDYDVFSLLRSRCKSLTESCYKEFVFSVEDSLEGDIRSFWRFVHNKKGFSSIPQTMTYGSQTASDGLGVCELFSAYFSSVFESQTNFPHGTLPSPVQSQNILSGIEISPGEIEFKIKQLDSNKGAGPDEIPPLFVKACGKELCYPLSIIFNKSLKSGIFPHSWKLAHIIPIHKSGDKSNCENYRPISILSCMAKLFESLVYKYLFNHLQPLISDKQHGFVKGKSTISNLLEYKNYLCQSFAVRGQVDSIYTDFSKAFDKVSHSLLVHKVMEYGIHGSLHRWITSYLGQRSQLVAVKGYTSKPLFVSSGVPQGSHLGPLLFILFINDLAECLENPCLLYADDLKVFRKVNDVNDCLSIQNDINKIANWCSNNMMSLNVKKCFVVSFTNKKTKLMYSYQLSGHLLQRQSVVRDLGIYFDEQLTFRYHYENITGKANKLLGFIIRASKHFKKYRSSIYLFQSLVRPILEYGSVIWSPYYVVHIDNIERIQRKFTRFLSYKCKAGRSRSSYEERLEKFNMVSLKYRRNQSDLLYLYKIIHNGIDSSYLLSLLSFNTNNRTRAFKPFALRSYINNTSFYNPIVRMCRLYNSIVSIDSNIDIYVANYVKFKGSLADALRSID</sequence>
<dbReference type="InterPro" id="IPR043502">
    <property type="entry name" value="DNA/RNA_pol_sf"/>
</dbReference>
<dbReference type="SUPFAM" id="SSF56219">
    <property type="entry name" value="DNase I-like"/>
    <property type="match status" value="1"/>
</dbReference>
<dbReference type="PRINTS" id="PR01345">
    <property type="entry name" value="CERVTRCPTASE"/>
</dbReference>
<dbReference type="SUPFAM" id="SSF56672">
    <property type="entry name" value="DNA/RNA polymerases"/>
    <property type="match status" value="1"/>
</dbReference>
<evidence type="ECO:0000313" key="2">
    <source>
        <dbReference type="EMBL" id="KAG7309384.1"/>
    </source>
</evidence>
<name>A0ABQ7QWH4_PLUXY</name>
<evidence type="ECO:0000259" key="1">
    <source>
        <dbReference type="PROSITE" id="PS50878"/>
    </source>
</evidence>
<dbReference type="Gene3D" id="3.60.10.10">
    <property type="entry name" value="Endonuclease/exonuclease/phosphatase"/>
    <property type="match status" value="1"/>
</dbReference>
<dbReference type="InterPro" id="IPR036691">
    <property type="entry name" value="Endo/exonu/phosph_ase_sf"/>
</dbReference>
<reference evidence="2 3" key="1">
    <citation type="submission" date="2021-06" db="EMBL/GenBank/DDBJ databases">
        <title>A haploid diamondback moth (Plutella xylostella L.) genome assembly resolves 31 chromosomes and identifies a diamide resistance mutation.</title>
        <authorList>
            <person name="Ward C.M."/>
            <person name="Perry K.D."/>
            <person name="Baker G."/>
            <person name="Powis K."/>
            <person name="Heckel D.G."/>
            <person name="Baxter S.W."/>
        </authorList>
    </citation>
    <scope>NUCLEOTIDE SEQUENCE [LARGE SCALE GENOMIC DNA]</scope>
    <source>
        <strain evidence="2 3">LV</strain>
        <tissue evidence="2">Single pupa</tissue>
    </source>
</reference>
<evidence type="ECO:0000313" key="3">
    <source>
        <dbReference type="Proteomes" id="UP000823941"/>
    </source>
</evidence>
<feature type="domain" description="Reverse transcriptase" evidence="1">
    <location>
        <begin position="492"/>
        <end position="756"/>
    </location>
</feature>
<dbReference type="Proteomes" id="UP000823941">
    <property type="component" value="Chromosome 7"/>
</dbReference>
<dbReference type="Pfam" id="PF14529">
    <property type="entry name" value="Exo_endo_phos_2"/>
    <property type="match status" value="1"/>
</dbReference>
<proteinExistence type="predicted"/>
<protein>
    <recommendedName>
        <fullName evidence="1">Reverse transcriptase domain-containing protein</fullName>
    </recommendedName>
</protein>
<dbReference type="InterPro" id="IPR000477">
    <property type="entry name" value="RT_dom"/>
</dbReference>